<feature type="compositionally biased region" description="Polar residues" evidence="1">
    <location>
        <begin position="15"/>
        <end position="40"/>
    </location>
</feature>
<accession>A0A1U9X4D2</accession>
<name>A0A1U9X4D2_STAHA</name>
<feature type="transmembrane region" description="Helical" evidence="2">
    <location>
        <begin position="149"/>
        <end position="170"/>
    </location>
</feature>
<keyword evidence="2" id="KW-0812">Transmembrane</keyword>
<dbReference type="InterPro" id="IPR005602">
    <property type="entry name" value="DUF334"/>
</dbReference>
<geneLocation type="plasmid" evidence="3">
    <name>p131A</name>
</geneLocation>
<evidence type="ECO:0000256" key="1">
    <source>
        <dbReference type="SAM" id="MobiDB-lite"/>
    </source>
</evidence>
<organism evidence="3">
    <name type="scientific">Staphylococcus haemolyticus</name>
    <dbReference type="NCBI Taxonomy" id="1283"/>
    <lineage>
        <taxon>Bacteria</taxon>
        <taxon>Bacillati</taxon>
        <taxon>Bacillota</taxon>
        <taxon>Bacilli</taxon>
        <taxon>Bacillales</taxon>
        <taxon>Staphylococcaceae</taxon>
        <taxon>Staphylococcus</taxon>
    </lineage>
</organism>
<evidence type="ECO:0000256" key="2">
    <source>
        <dbReference type="SAM" id="Phobius"/>
    </source>
</evidence>
<feature type="transmembrane region" description="Helical" evidence="2">
    <location>
        <begin position="200"/>
        <end position="221"/>
    </location>
</feature>
<protein>
    <recommendedName>
        <fullName evidence="4">DUF334 domain-containing protein</fullName>
    </recommendedName>
</protein>
<proteinExistence type="predicted"/>
<feature type="region of interest" description="Disordered" evidence="1">
    <location>
        <begin position="1"/>
        <end position="45"/>
    </location>
</feature>
<evidence type="ECO:0000313" key="3">
    <source>
        <dbReference type="EMBL" id="AQY75651.1"/>
    </source>
</evidence>
<reference evidence="3" key="1">
    <citation type="journal article" date="2017" name="Front. Microbiol.">
        <title>Detection and Genetic Environment of Pleuromutilin-Lincosamide-Streptogramin A Resistance Genes in Staphylococci Isolated from Pets.</title>
        <authorList>
            <person name="Deng F."/>
            <person name="Wang H."/>
            <person name="Liao Y."/>
            <person name="Li J."/>
            <person name="Fessler A.T."/>
            <person name="Michael G.B."/>
            <person name="Schwarz S."/>
            <person name="Wang Y."/>
        </authorList>
    </citation>
    <scope>NUCLEOTIDE SEQUENCE</scope>
    <source>
        <strain evidence="3">131A</strain>
        <plasmid evidence="3">p131A</plasmid>
    </source>
</reference>
<dbReference type="AlphaFoldDB" id="A0A1U9X4D2"/>
<dbReference type="Pfam" id="PF03904">
    <property type="entry name" value="DUF334"/>
    <property type="match status" value="1"/>
</dbReference>
<keyword evidence="3" id="KW-0614">Plasmid</keyword>
<keyword evidence="2" id="KW-1133">Transmembrane helix</keyword>
<dbReference type="EMBL" id="KX712120">
    <property type="protein sequence ID" value="AQY75651.1"/>
    <property type="molecule type" value="Genomic_DNA"/>
</dbReference>
<evidence type="ECO:0008006" key="4">
    <source>
        <dbReference type="Google" id="ProtNLM"/>
    </source>
</evidence>
<sequence>MSLKDEKEKKKRNQSETQSQRTQTNSKLTGTPSNTTQNNLERQELDELKKQNKLIIKYLTEIQENQNAREKEQKQLTSNLTEATKDFRDNGVKVHNSFTHILKEKLDKVDTDELANIIGRDIYKVRDENERMLQEVRASHEAYQKKIKLMYRGIGIMLLVFMLFTLVMTIGSDFMDFIHVDILQKAIASKIKTSEGFMTLVWYIAYGLPYIIAIGGFIYLYEWIRKKFEVFL</sequence>
<keyword evidence="2" id="KW-0472">Membrane</keyword>